<accession>A0ACB8W889</accession>
<comment type="caution">
    <text evidence="1">The sequence shown here is derived from an EMBL/GenBank/DDBJ whole genome shotgun (WGS) entry which is preliminary data.</text>
</comment>
<gene>
    <name evidence="1" type="ORF">L3Q82_001489</name>
</gene>
<reference evidence="1" key="1">
    <citation type="submission" date="2022-04" db="EMBL/GenBank/DDBJ databases">
        <title>Jade perch genome.</title>
        <authorList>
            <person name="Chao B."/>
        </authorList>
    </citation>
    <scope>NUCLEOTIDE SEQUENCE</scope>
    <source>
        <strain evidence="1">CB-2022</strain>
    </source>
</reference>
<protein>
    <submittedName>
        <fullName evidence="1">Uncharacterized protein</fullName>
    </submittedName>
</protein>
<dbReference type="EMBL" id="CM041543">
    <property type="protein sequence ID" value="KAI3363895.1"/>
    <property type="molecule type" value="Genomic_DNA"/>
</dbReference>
<name>A0ACB8W889_9TELE</name>
<evidence type="ECO:0000313" key="1">
    <source>
        <dbReference type="EMBL" id="KAI3363895.1"/>
    </source>
</evidence>
<keyword evidence="2" id="KW-1185">Reference proteome</keyword>
<organism evidence="1 2">
    <name type="scientific">Scortum barcoo</name>
    <name type="common">barcoo grunter</name>
    <dbReference type="NCBI Taxonomy" id="214431"/>
    <lineage>
        <taxon>Eukaryota</taxon>
        <taxon>Metazoa</taxon>
        <taxon>Chordata</taxon>
        <taxon>Craniata</taxon>
        <taxon>Vertebrata</taxon>
        <taxon>Euteleostomi</taxon>
        <taxon>Actinopterygii</taxon>
        <taxon>Neopterygii</taxon>
        <taxon>Teleostei</taxon>
        <taxon>Neoteleostei</taxon>
        <taxon>Acanthomorphata</taxon>
        <taxon>Eupercaria</taxon>
        <taxon>Centrarchiformes</taxon>
        <taxon>Terapontoidei</taxon>
        <taxon>Terapontidae</taxon>
        <taxon>Scortum</taxon>
    </lineage>
</organism>
<dbReference type="Proteomes" id="UP000831701">
    <property type="component" value="Chromosome 13"/>
</dbReference>
<evidence type="ECO:0000313" key="2">
    <source>
        <dbReference type="Proteomes" id="UP000831701"/>
    </source>
</evidence>
<proteinExistence type="predicted"/>
<sequence>MTSAKILWDFQIQTDKQCFDKNGSIHSPGQLQRSDSPAPSCVSMKSDSSMNIPLDFKEQPPSEIKVQESSEGPDGQSTQQKQTDLDSIFMRTDSAAPSCVSMKSDWSMMNPLGFKGKLPKVQESSEGPDGQSTQQQQTDLDSIFMLVEEHIASFVKDELKRFQKILSLNPESLKRQDEEVDRITKAGNPTSLKQIYTELYITEGGTAEVNDEHEIRQIDSASRKPNRPETTIRCEDIFKPSNYRDQPIRVVMTEGVASIGKTVLTQKFTLDWAEDKANQDIQFMFPIAFRELNVLKEKKFSLVELVHQFFTETKEAGICRFEEFQVVFIFDGLDECRLPLDFHNNEILTDVHRVHLSGCAADKPHQGETASLCSPLDNHTTCSSQSDPS</sequence>